<feature type="non-terminal residue" evidence="1">
    <location>
        <position position="282"/>
    </location>
</feature>
<gene>
    <name evidence="1" type="ORF">Agub_g11060</name>
</gene>
<dbReference type="PANTHER" id="PTHR35149:SF2">
    <property type="entry name" value="DUF262 DOMAIN-CONTAINING PROTEIN"/>
    <property type="match status" value="1"/>
</dbReference>
<dbReference type="AlphaFoldDB" id="A0AAD3E0B2"/>
<comment type="caution">
    <text evidence="1">The sequence shown here is derived from an EMBL/GenBank/DDBJ whole genome shotgun (WGS) entry which is preliminary data.</text>
</comment>
<keyword evidence="2" id="KW-1185">Reference proteome</keyword>
<evidence type="ECO:0000313" key="2">
    <source>
        <dbReference type="Proteomes" id="UP001054857"/>
    </source>
</evidence>
<name>A0AAD3E0B2_9CHLO</name>
<proteinExistence type="predicted"/>
<dbReference type="EMBL" id="BMAR01000027">
    <property type="protein sequence ID" value="GFR49036.1"/>
    <property type="molecule type" value="Genomic_DNA"/>
</dbReference>
<accession>A0AAD3E0B2</accession>
<dbReference type="Proteomes" id="UP001054857">
    <property type="component" value="Unassembled WGS sequence"/>
</dbReference>
<reference evidence="1 2" key="1">
    <citation type="journal article" date="2021" name="Sci. Rep.">
        <title>Genome sequencing of the multicellular alga Astrephomene provides insights into convergent evolution of germ-soma differentiation.</title>
        <authorList>
            <person name="Yamashita S."/>
            <person name="Yamamoto K."/>
            <person name="Matsuzaki R."/>
            <person name="Suzuki S."/>
            <person name="Yamaguchi H."/>
            <person name="Hirooka S."/>
            <person name="Minakuchi Y."/>
            <person name="Miyagishima S."/>
            <person name="Kawachi M."/>
            <person name="Toyoda A."/>
            <person name="Nozaki H."/>
        </authorList>
    </citation>
    <scope>NUCLEOTIDE SEQUENCE [LARGE SCALE GENOMIC DNA]</scope>
    <source>
        <strain evidence="1 2">NIES-4017</strain>
    </source>
</reference>
<sequence>RAEALQLLLELRGCPASRAARWGEVAGALLRRPLDPRGVLRVLALTEEEKREFRALLDSKDLYGSADQRTLRHLLLRLEPPAAVQQLTRGSRGSALEGLIVEKMVPQTAPEGSAWRKTRISSPCDPQGPWPHTCITAAAASAAAASAAAVNTNTSAASSSGASGMKPADVDMDAVQIASQPQPPTVSYDVKYWYEVQRLHWHAKLGNLVLLPATIASAAAATAEYDSKAGLWRRAGVAAALPGFTGPLLDERGRYGRFKFSYEECRQRHADMLARLIEVFEL</sequence>
<organism evidence="1 2">
    <name type="scientific">Astrephomene gubernaculifera</name>
    <dbReference type="NCBI Taxonomy" id="47775"/>
    <lineage>
        <taxon>Eukaryota</taxon>
        <taxon>Viridiplantae</taxon>
        <taxon>Chlorophyta</taxon>
        <taxon>core chlorophytes</taxon>
        <taxon>Chlorophyceae</taxon>
        <taxon>CS clade</taxon>
        <taxon>Chlamydomonadales</taxon>
        <taxon>Astrephomenaceae</taxon>
        <taxon>Astrephomene</taxon>
    </lineage>
</organism>
<evidence type="ECO:0000313" key="1">
    <source>
        <dbReference type="EMBL" id="GFR49036.1"/>
    </source>
</evidence>
<protein>
    <submittedName>
        <fullName evidence="1">Uncharacterized protein</fullName>
    </submittedName>
</protein>
<dbReference type="PANTHER" id="PTHR35149">
    <property type="entry name" value="SLL5132 PROTEIN"/>
    <property type="match status" value="1"/>
</dbReference>